<organism evidence="5 6">
    <name type="scientific">Coemansia brasiliensis</name>
    <dbReference type="NCBI Taxonomy" id="2650707"/>
    <lineage>
        <taxon>Eukaryota</taxon>
        <taxon>Fungi</taxon>
        <taxon>Fungi incertae sedis</taxon>
        <taxon>Zoopagomycota</taxon>
        <taxon>Kickxellomycotina</taxon>
        <taxon>Kickxellomycetes</taxon>
        <taxon>Kickxellales</taxon>
        <taxon>Kickxellaceae</taxon>
        <taxon>Coemansia</taxon>
    </lineage>
</organism>
<evidence type="ECO:0000256" key="2">
    <source>
        <dbReference type="ARBA" id="ARBA00023136"/>
    </source>
</evidence>
<dbReference type="GO" id="GO:0006886">
    <property type="term" value="P:intracellular protein transport"/>
    <property type="evidence" value="ECO:0007669"/>
    <property type="project" value="InterPro"/>
</dbReference>
<evidence type="ECO:0000313" key="6">
    <source>
        <dbReference type="Proteomes" id="UP001139887"/>
    </source>
</evidence>
<protein>
    <submittedName>
        <fullName evidence="5">WD40 repeat protein</fullName>
    </submittedName>
</protein>
<keyword evidence="6" id="KW-1185">Reference proteome</keyword>
<evidence type="ECO:0000256" key="1">
    <source>
        <dbReference type="ARBA" id="ARBA00004370"/>
    </source>
</evidence>
<feature type="compositionally biased region" description="Polar residues" evidence="3">
    <location>
        <begin position="30"/>
        <end position="48"/>
    </location>
</feature>
<dbReference type="PANTHER" id="PTHR22746:SF10">
    <property type="entry name" value="GUANINE NUCLEOTIDE EXCHANGE FACTOR SUBUNIT RIC1"/>
    <property type="match status" value="1"/>
</dbReference>
<dbReference type="InterPro" id="IPR040096">
    <property type="entry name" value="Ric1"/>
</dbReference>
<dbReference type="Gene3D" id="2.130.10.10">
    <property type="entry name" value="YVTN repeat-like/Quinoprotein amine dehydrogenase"/>
    <property type="match status" value="1"/>
</dbReference>
<feature type="region of interest" description="Disordered" evidence="3">
    <location>
        <begin position="24"/>
        <end position="48"/>
    </location>
</feature>
<dbReference type="PANTHER" id="PTHR22746">
    <property type="entry name" value="RAB6A-GEF COMPLEX PARTNER PROTEIN 1"/>
    <property type="match status" value="1"/>
</dbReference>
<evidence type="ECO:0000259" key="4">
    <source>
        <dbReference type="Pfam" id="PF07064"/>
    </source>
</evidence>
<dbReference type="Proteomes" id="UP001139887">
    <property type="component" value="Unassembled WGS sequence"/>
</dbReference>
<dbReference type="GO" id="GO:0034066">
    <property type="term" value="C:Ric1-Rgp1 guanyl-nucleotide exchange factor complex"/>
    <property type="evidence" value="ECO:0007669"/>
    <property type="project" value="InterPro"/>
</dbReference>
<dbReference type="SUPFAM" id="SSF82171">
    <property type="entry name" value="DPP6 N-terminal domain-like"/>
    <property type="match status" value="1"/>
</dbReference>
<dbReference type="OrthoDB" id="67540at2759"/>
<dbReference type="AlphaFoldDB" id="A0A9W8IH33"/>
<dbReference type="GO" id="GO:0005829">
    <property type="term" value="C:cytosol"/>
    <property type="evidence" value="ECO:0007669"/>
    <property type="project" value="TreeGrafter"/>
</dbReference>
<dbReference type="GO" id="GO:0042147">
    <property type="term" value="P:retrograde transport, endosome to Golgi"/>
    <property type="evidence" value="ECO:0007669"/>
    <property type="project" value="TreeGrafter"/>
</dbReference>
<feature type="domain" description="RIC1 C-terminal alpha solenoid region" evidence="4">
    <location>
        <begin position="687"/>
        <end position="842"/>
    </location>
</feature>
<sequence length="851" mass="91661">MYWRIGCVEQLALNLQVDSSEKARRRPRSVTFSGAPPTTTDNTSSLQQPANDSIVRWADSPCGRYLAGITAQGIYVWKLRPFVLLSCLVYETNEFGPLVDIIWAPAVDSLRLFAVLGYGHIYEIAVQILDQPILEYVFTTQHYYARGPGEEEGILGARLEQRRTYRLPNTDSPVVCAAAGQHNAVVVTRTHVYRLTWNGALQSSIAVADIHGDGSVPVSQVIVMGDQDDSQELFVFDDRAVFVVQQNKIYALGVTETTAAAYSAASDMVAVGSVTGTVRLFARTGTDLQRVDNAGSAQGRAARVVGLRWASNGLAVACAYATGHVVVQSALGYELNSTHVGFGLDSAHLAWTDLWLTVCSKQHAAALAFAQAVGDGRSVCLFSDDKVFTHAPDASERWRVEHAPISYLSSYGPIRLAAAEGNNTVIAIAGTRGLAVGGNGKRWQQLRTIQERAIECTALAWSGRYLAAGCIDHGHDGAAQLAFWGRGQTLDTPAATVTLDAPVQALGAYGTVVVAVSRKGLLYEFGLLETGSTLQVAQRRTTNIRALVDVHRIRAVQWVPGAAAERAAYLVLQGTRLRLVTDGQAADVGRAELSMTSAVNVGGMHSLVWWFDGSQLVAAPLNLDDFMAGGARALAERRPRVRVVPAFFPLAVTADGVAAGIDQDTVAFAAAGLAQMPVRVALWLPAALAHMLQTAESDALLYAACFEHRPFFTHAMEMLLLEALEHTQPELLARAVRLLANFAVFDDAIVHCARKTEAAFWPRLFASVGGAARVFRRCLHAGRLHTAAQCLLVLQTLEPPAVAERCVLALLAHAARAQSRQLCTDVLKFLKLAAESDAGMRSLYTRLAAAS</sequence>
<comment type="subcellular location">
    <subcellularLocation>
        <location evidence="1">Membrane</location>
    </subcellularLocation>
</comment>
<reference evidence="5" key="1">
    <citation type="submission" date="2022-07" db="EMBL/GenBank/DDBJ databases">
        <title>Phylogenomic reconstructions and comparative analyses of Kickxellomycotina fungi.</title>
        <authorList>
            <person name="Reynolds N.K."/>
            <person name="Stajich J.E."/>
            <person name="Barry K."/>
            <person name="Grigoriev I.V."/>
            <person name="Crous P."/>
            <person name="Smith M.E."/>
        </authorList>
    </citation>
    <scope>NUCLEOTIDE SEQUENCE</scope>
    <source>
        <strain evidence="5">NRRL 1566</strain>
    </source>
</reference>
<dbReference type="InterPro" id="IPR009771">
    <property type="entry name" value="RIC1_C"/>
</dbReference>
<dbReference type="GO" id="GO:0000139">
    <property type="term" value="C:Golgi membrane"/>
    <property type="evidence" value="ECO:0007669"/>
    <property type="project" value="TreeGrafter"/>
</dbReference>
<keyword evidence="2" id="KW-0472">Membrane</keyword>
<name>A0A9W8IH33_9FUNG</name>
<evidence type="ECO:0000256" key="3">
    <source>
        <dbReference type="SAM" id="MobiDB-lite"/>
    </source>
</evidence>
<dbReference type="EMBL" id="JANBUW010000006">
    <property type="protein sequence ID" value="KAJ2852043.1"/>
    <property type="molecule type" value="Genomic_DNA"/>
</dbReference>
<dbReference type="Pfam" id="PF07064">
    <property type="entry name" value="RIC1"/>
    <property type="match status" value="1"/>
</dbReference>
<dbReference type="InterPro" id="IPR015943">
    <property type="entry name" value="WD40/YVTN_repeat-like_dom_sf"/>
</dbReference>
<accession>A0A9W8IH33</accession>
<comment type="caution">
    <text evidence="5">The sequence shown here is derived from an EMBL/GenBank/DDBJ whole genome shotgun (WGS) entry which is preliminary data.</text>
</comment>
<gene>
    <name evidence="5" type="primary">RIC1</name>
    <name evidence="5" type="ORF">IWW36_000622</name>
</gene>
<evidence type="ECO:0000313" key="5">
    <source>
        <dbReference type="EMBL" id="KAJ2852043.1"/>
    </source>
</evidence>
<proteinExistence type="predicted"/>